<comment type="caution">
    <text evidence="2">The sequence shown here is derived from an EMBL/GenBank/DDBJ whole genome shotgun (WGS) entry which is preliminary data.</text>
</comment>
<evidence type="ECO:0000313" key="3">
    <source>
        <dbReference type="Proteomes" id="UP001280121"/>
    </source>
</evidence>
<reference evidence="2" key="1">
    <citation type="journal article" date="2023" name="Plant J.">
        <title>Genome sequences and population genomics provide insights into the demographic history, inbreeding, and mutation load of two 'living fossil' tree species of Dipteronia.</title>
        <authorList>
            <person name="Feng Y."/>
            <person name="Comes H.P."/>
            <person name="Chen J."/>
            <person name="Zhu S."/>
            <person name="Lu R."/>
            <person name="Zhang X."/>
            <person name="Li P."/>
            <person name="Qiu J."/>
            <person name="Olsen K.M."/>
            <person name="Qiu Y."/>
        </authorList>
    </citation>
    <scope>NUCLEOTIDE SEQUENCE</scope>
    <source>
        <strain evidence="2">KIB01</strain>
    </source>
</reference>
<name>A0AAD9XMF9_9ROSI</name>
<dbReference type="AlphaFoldDB" id="A0AAD9XMF9"/>
<dbReference type="InterPro" id="IPR012337">
    <property type="entry name" value="RNaseH-like_sf"/>
</dbReference>
<dbReference type="Pfam" id="PF13456">
    <property type="entry name" value="RVT_3"/>
    <property type="match status" value="1"/>
</dbReference>
<protein>
    <recommendedName>
        <fullName evidence="1">RNase H type-1 domain-containing protein</fullName>
    </recommendedName>
</protein>
<proteinExistence type="predicted"/>
<organism evidence="2 3">
    <name type="scientific">Dipteronia dyeriana</name>
    <dbReference type="NCBI Taxonomy" id="168575"/>
    <lineage>
        <taxon>Eukaryota</taxon>
        <taxon>Viridiplantae</taxon>
        <taxon>Streptophyta</taxon>
        <taxon>Embryophyta</taxon>
        <taxon>Tracheophyta</taxon>
        <taxon>Spermatophyta</taxon>
        <taxon>Magnoliopsida</taxon>
        <taxon>eudicotyledons</taxon>
        <taxon>Gunneridae</taxon>
        <taxon>Pentapetalae</taxon>
        <taxon>rosids</taxon>
        <taxon>malvids</taxon>
        <taxon>Sapindales</taxon>
        <taxon>Sapindaceae</taxon>
        <taxon>Hippocastanoideae</taxon>
        <taxon>Acereae</taxon>
        <taxon>Dipteronia</taxon>
    </lineage>
</organism>
<evidence type="ECO:0000259" key="1">
    <source>
        <dbReference type="Pfam" id="PF13456"/>
    </source>
</evidence>
<dbReference type="InterPro" id="IPR036397">
    <property type="entry name" value="RNaseH_sf"/>
</dbReference>
<keyword evidence="3" id="KW-1185">Reference proteome</keyword>
<dbReference type="EMBL" id="JANJYI010000001">
    <property type="protein sequence ID" value="KAK2662296.1"/>
    <property type="molecule type" value="Genomic_DNA"/>
</dbReference>
<sequence length="193" mass="21401">MSSKVLAKRLRKIMYSIIEETQMAFVPKCQTSDSCVIAEEIINKWKGVKLIISNFNVNGSTIGKPGPSGIGGVLRDFNGRVLHLFSYYIRILDLNTTESWVIKRAIMLVLSNPNLRSHDIMVVSDSKVVVSWVNKGDFGNVSQVKTILEICGILKSVDGLEVVFDSRIFNSFADSLAMMGSSMSEDFKELGDV</sequence>
<dbReference type="Gene3D" id="3.30.420.10">
    <property type="entry name" value="Ribonuclease H-like superfamily/Ribonuclease H"/>
    <property type="match status" value="1"/>
</dbReference>
<feature type="domain" description="RNase H type-1" evidence="1">
    <location>
        <begin position="56"/>
        <end position="179"/>
    </location>
</feature>
<dbReference type="GO" id="GO:0004523">
    <property type="term" value="F:RNA-DNA hybrid ribonuclease activity"/>
    <property type="evidence" value="ECO:0007669"/>
    <property type="project" value="InterPro"/>
</dbReference>
<accession>A0AAD9XMF9</accession>
<dbReference type="PANTHER" id="PTHR33033:SF118">
    <property type="entry name" value="OS02G0175302 PROTEIN"/>
    <property type="match status" value="1"/>
</dbReference>
<dbReference type="GO" id="GO:0003676">
    <property type="term" value="F:nucleic acid binding"/>
    <property type="evidence" value="ECO:0007669"/>
    <property type="project" value="InterPro"/>
</dbReference>
<dbReference type="SUPFAM" id="SSF53098">
    <property type="entry name" value="Ribonuclease H-like"/>
    <property type="match status" value="1"/>
</dbReference>
<evidence type="ECO:0000313" key="2">
    <source>
        <dbReference type="EMBL" id="KAK2662296.1"/>
    </source>
</evidence>
<dbReference type="PANTHER" id="PTHR33033">
    <property type="entry name" value="POLYNUCLEOTIDYL TRANSFERASE, RIBONUCLEASE H-LIKE SUPERFAMILY PROTEIN-RELATED"/>
    <property type="match status" value="1"/>
</dbReference>
<dbReference type="InterPro" id="IPR002156">
    <property type="entry name" value="RNaseH_domain"/>
</dbReference>
<gene>
    <name evidence="2" type="ORF">Ddye_000870</name>
</gene>
<dbReference type="Proteomes" id="UP001280121">
    <property type="component" value="Unassembled WGS sequence"/>
</dbReference>